<dbReference type="InterPro" id="IPR006512">
    <property type="entry name" value="YidE_YbjL"/>
</dbReference>
<feature type="transmembrane region" description="Helical" evidence="8">
    <location>
        <begin position="156"/>
        <end position="177"/>
    </location>
</feature>
<dbReference type="SUPFAM" id="SSF116726">
    <property type="entry name" value="TrkA C-terminal domain-like"/>
    <property type="match status" value="1"/>
</dbReference>
<evidence type="ECO:0000256" key="3">
    <source>
        <dbReference type="ARBA" id="ARBA00022448"/>
    </source>
</evidence>
<dbReference type="RefSeq" id="WP_054533160.1">
    <property type="nucleotide sequence ID" value="NZ_LGKP01000008.1"/>
</dbReference>
<dbReference type="Proteomes" id="UP000050277">
    <property type="component" value="Unassembled WGS sequence"/>
</dbReference>
<dbReference type="GO" id="GO:0008324">
    <property type="term" value="F:monoatomic cation transmembrane transporter activity"/>
    <property type="evidence" value="ECO:0007669"/>
    <property type="project" value="InterPro"/>
</dbReference>
<comment type="similarity">
    <text evidence="2">Belongs to the AAE transporter (TC 2.A.81) family.</text>
</comment>
<protein>
    <submittedName>
        <fullName evidence="10">Transporter</fullName>
    </submittedName>
</protein>
<gene>
    <name evidence="10" type="ORF">SE18_04180</name>
</gene>
<sequence length="545" mass="59249">MLDLLASNPLLLLFVVAAIGYPLGQLNLGGVRLGVAAVLFVGLAIGSLDERLKLPEVLYQFGLVLFVYTVGLSSGHQFFRSWRSKGLRDNLFIGGMIVVAYLFAILAHSFFSIKPTLSVGLFTGTITNTPALAAAIEYLKSALPEQQLAAVVNDPVVGYSIAYPMGVVAMMLAIVLVQRLWRVDYAKELASRHDLEGNHQDITSRTVEITNPEATKLSVQALIAKYHWSMVFGRYRRDGHVAVTTGATQFMLGDHVSIVGSSEVLEQVIAVLGHETEDISNDRRELDYRRMFVSNSKIVGIRLEQLNLPQVLGATITRIRRGDVEMLPTADTRLELGDRVRVIARRADIPQVSRFFGDSYRALSEVDILTFTLGLVMGLVIGSLVLPLPGGVSIKLGFAGGPLVVSLILGALDRTGPLVWNMPYSTNLTLRQIGIVMFLAGVGTRAGYDFVKFLFSSNGLLLFGVGAAITFTLAMLILTIGYKVLKIPMGILTGMLAGFQTQPALLSFAVQQSNNDLPNQGYAAVYPLALIIKIILAQLMLIQLL</sequence>
<dbReference type="EMBL" id="LGKP01000008">
    <property type="protein sequence ID" value="KPL90971.1"/>
    <property type="molecule type" value="Genomic_DNA"/>
</dbReference>
<feature type="domain" description="RCK C-terminal" evidence="9">
    <location>
        <begin position="274"/>
        <end position="358"/>
    </location>
</feature>
<dbReference type="PROSITE" id="PS51202">
    <property type="entry name" value="RCK_C"/>
    <property type="match status" value="1"/>
</dbReference>
<dbReference type="InterPro" id="IPR050144">
    <property type="entry name" value="AAE_transporter"/>
</dbReference>
<dbReference type="InterPro" id="IPR006037">
    <property type="entry name" value="RCK_C"/>
</dbReference>
<feature type="transmembrane region" description="Helical" evidence="8">
    <location>
        <begin position="489"/>
        <end position="510"/>
    </location>
</feature>
<feature type="transmembrane region" description="Helical" evidence="8">
    <location>
        <begin position="522"/>
        <end position="542"/>
    </location>
</feature>
<keyword evidence="3" id="KW-0813">Transport</keyword>
<dbReference type="InterPro" id="IPR036721">
    <property type="entry name" value="RCK_C_sf"/>
</dbReference>
<feature type="transmembrane region" description="Helical" evidence="8">
    <location>
        <begin position="91"/>
        <end position="111"/>
    </location>
</feature>
<evidence type="ECO:0000259" key="9">
    <source>
        <dbReference type="PROSITE" id="PS51202"/>
    </source>
</evidence>
<dbReference type="AlphaFoldDB" id="A0A0P6Y0Q2"/>
<keyword evidence="7 8" id="KW-0472">Membrane</keyword>
<evidence type="ECO:0000256" key="2">
    <source>
        <dbReference type="ARBA" id="ARBA00009854"/>
    </source>
</evidence>
<feature type="transmembrane region" description="Helical" evidence="8">
    <location>
        <begin position="461"/>
        <end position="482"/>
    </location>
</feature>
<dbReference type="PANTHER" id="PTHR30445">
    <property type="entry name" value="K(+)_H(+) ANTIPORTER SUBUNIT KHTT"/>
    <property type="match status" value="1"/>
</dbReference>
<feature type="transmembrane region" description="Helical" evidence="8">
    <location>
        <begin position="433"/>
        <end position="455"/>
    </location>
</feature>
<evidence type="ECO:0000256" key="1">
    <source>
        <dbReference type="ARBA" id="ARBA00004651"/>
    </source>
</evidence>
<comment type="caution">
    <text evidence="10">The sequence shown here is derived from an EMBL/GenBank/DDBJ whole genome shotgun (WGS) entry which is preliminary data.</text>
</comment>
<dbReference type="PANTHER" id="PTHR30445:SF3">
    <property type="entry name" value="TRANSPORT PROTEIN YIDE-RELATED"/>
    <property type="match status" value="1"/>
</dbReference>
<proteinExistence type="inferred from homology"/>
<dbReference type="OrthoDB" id="9155749at2"/>
<evidence type="ECO:0000256" key="7">
    <source>
        <dbReference type="ARBA" id="ARBA00023136"/>
    </source>
</evidence>
<dbReference type="NCBIfam" id="TIGR01625">
    <property type="entry name" value="YidE_YbjL_dupl"/>
    <property type="match status" value="2"/>
</dbReference>
<comment type="subcellular location">
    <subcellularLocation>
        <location evidence="1">Cell membrane</location>
        <topology evidence="1">Multi-pass membrane protein</topology>
    </subcellularLocation>
</comment>
<accession>A0A0P6Y0Q2</accession>
<evidence type="ECO:0000256" key="4">
    <source>
        <dbReference type="ARBA" id="ARBA00022475"/>
    </source>
</evidence>
<evidence type="ECO:0000256" key="8">
    <source>
        <dbReference type="SAM" id="Phobius"/>
    </source>
</evidence>
<keyword evidence="6 8" id="KW-1133">Transmembrane helix</keyword>
<dbReference type="Pfam" id="PF02080">
    <property type="entry name" value="TrkA_C"/>
    <property type="match status" value="1"/>
</dbReference>
<name>A0A0P6Y0Q2_9CHLR</name>
<evidence type="ECO:0000256" key="5">
    <source>
        <dbReference type="ARBA" id="ARBA00022692"/>
    </source>
</evidence>
<dbReference type="Gene3D" id="3.30.70.1450">
    <property type="entry name" value="Regulator of K+ conductance, C-terminal domain"/>
    <property type="match status" value="1"/>
</dbReference>
<dbReference type="STRING" id="70996.SE18_04180"/>
<evidence type="ECO:0000256" key="6">
    <source>
        <dbReference type="ARBA" id="ARBA00022989"/>
    </source>
</evidence>
<keyword evidence="4" id="KW-1003">Cell membrane</keyword>
<feature type="transmembrane region" description="Helical" evidence="8">
    <location>
        <begin position="57"/>
        <end position="79"/>
    </location>
</feature>
<reference evidence="10 11" key="1">
    <citation type="submission" date="2015-07" db="EMBL/GenBank/DDBJ databases">
        <title>Whole genome sequence of Herpetosiphon geysericola DSM 7119.</title>
        <authorList>
            <person name="Hemp J."/>
            <person name="Ward L.M."/>
            <person name="Pace L.A."/>
            <person name="Fischer W.W."/>
        </authorList>
    </citation>
    <scope>NUCLEOTIDE SEQUENCE [LARGE SCALE GENOMIC DNA]</scope>
    <source>
        <strain evidence="10 11">DSM 7119</strain>
    </source>
</reference>
<keyword evidence="5 8" id="KW-0812">Transmembrane</keyword>
<evidence type="ECO:0000313" key="10">
    <source>
        <dbReference type="EMBL" id="KPL90971.1"/>
    </source>
</evidence>
<dbReference type="GO" id="GO:0006813">
    <property type="term" value="P:potassium ion transport"/>
    <property type="evidence" value="ECO:0007669"/>
    <property type="project" value="InterPro"/>
</dbReference>
<dbReference type="GO" id="GO:0005886">
    <property type="term" value="C:plasma membrane"/>
    <property type="evidence" value="ECO:0007669"/>
    <property type="project" value="UniProtKB-SubCell"/>
</dbReference>
<organism evidence="10 11">
    <name type="scientific">Herpetosiphon geysericola</name>
    <dbReference type="NCBI Taxonomy" id="70996"/>
    <lineage>
        <taxon>Bacteria</taxon>
        <taxon>Bacillati</taxon>
        <taxon>Chloroflexota</taxon>
        <taxon>Chloroflexia</taxon>
        <taxon>Herpetosiphonales</taxon>
        <taxon>Herpetosiphonaceae</taxon>
        <taxon>Herpetosiphon</taxon>
    </lineage>
</organism>
<dbReference type="PATRIC" id="fig|70996.4.peg.5319"/>
<feature type="transmembrane region" description="Helical" evidence="8">
    <location>
        <begin position="368"/>
        <end position="386"/>
    </location>
</feature>
<keyword evidence="11" id="KW-1185">Reference proteome</keyword>
<evidence type="ECO:0000313" key="11">
    <source>
        <dbReference type="Proteomes" id="UP000050277"/>
    </source>
</evidence>
<dbReference type="Pfam" id="PF06826">
    <property type="entry name" value="Asp-Al_Ex"/>
    <property type="match status" value="2"/>
</dbReference>
<feature type="transmembrane region" description="Helical" evidence="8">
    <location>
        <begin position="28"/>
        <end position="45"/>
    </location>
</feature>